<comment type="caution">
    <text evidence="1">The sequence shown here is derived from an EMBL/GenBank/DDBJ whole genome shotgun (WGS) entry which is preliminary data.</text>
</comment>
<accession>A0A644XNP8</accession>
<evidence type="ECO:0000313" key="1">
    <source>
        <dbReference type="EMBL" id="MPM17765.1"/>
    </source>
</evidence>
<protein>
    <recommendedName>
        <fullName evidence="2">Transporter</fullName>
    </recommendedName>
</protein>
<evidence type="ECO:0008006" key="2">
    <source>
        <dbReference type="Google" id="ProtNLM"/>
    </source>
</evidence>
<proteinExistence type="predicted"/>
<sequence>MTLTAFSSQAQLPFITDNTGTQGSLNHQLEISYGNDFDNTHRCTNSTVELAPVYTLGVAERIDVVLGYPFVFINEFEDTSISRISGFSDVGFEVKWRFMEHEKWSLAIKPGFSLPTGNSTLGLGNGKTGYSAFLLSTLNYGKFAINGNAGYIRNENKHGDAENIWHASAGVDFAASEIVHFAINTGAEKNPDVNSNVPCAFGLVGLYYFLSEDNELALGYKYGITEAECDHSFIVGLTLRF</sequence>
<name>A0A644XNP8_9ZZZZ</name>
<dbReference type="EMBL" id="VSSQ01002858">
    <property type="protein sequence ID" value="MPM17765.1"/>
    <property type="molecule type" value="Genomic_DNA"/>
</dbReference>
<dbReference type="AlphaFoldDB" id="A0A644XNP8"/>
<dbReference type="Pfam" id="PF13557">
    <property type="entry name" value="Phenol_MetA_deg"/>
    <property type="match status" value="1"/>
</dbReference>
<reference evidence="1" key="1">
    <citation type="submission" date="2019-08" db="EMBL/GenBank/DDBJ databases">
        <authorList>
            <person name="Kucharzyk K."/>
            <person name="Murdoch R.W."/>
            <person name="Higgins S."/>
            <person name="Loffler F."/>
        </authorList>
    </citation>
    <scope>NUCLEOTIDE SEQUENCE</scope>
</reference>
<dbReference type="InterPro" id="IPR025737">
    <property type="entry name" value="FApF"/>
</dbReference>
<organism evidence="1">
    <name type="scientific">bioreactor metagenome</name>
    <dbReference type="NCBI Taxonomy" id="1076179"/>
    <lineage>
        <taxon>unclassified sequences</taxon>
        <taxon>metagenomes</taxon>
        <taxon>ecological metagenomes</taxon>
    </lineage>
</organism>
<gene>
    <name evidence="1" type="ORF">SDC9_64164</name>
</gene>